<evidence type="ECO:0008006" key="3">
    <source>
        <dbReference type="Google" id="ProtNLM"/>
    </source>
</evidence>
<name>A0ABQ2KNW2_9NOCA</name>
<dbReference type="Proteomes" id="UP000658127">
    <property type="component" value="Unassembled WGS sequence"/>
</dbReference>
<accession>A0ABQ2KNW2</accession>
<sequence>MSERTVTVEVTRYLSVPRLAPYLAEVGGDPAHALALYHWNLQLGSAFQEVLAVVEVVVRNAIDERLRAWNVTRGTDPAGLPYSTDWTLRPAPPLSGLLRTALGPATEHAKRAKASREPGHKRLHAPISHDDVLAQLSFSVWKKLLPPAAPGNAGRQKLWSNALVQAFPQQGGPVANQSLRTPIENLVYDRMERLVSLRNRVAHMESLLQVNVPARLSDSLSLLAYISPPTRDWCAGISRVTEVNAARPVR</sequence>
<evidence type="ECO:0000313" key="1">
    <source>
        <dbReference type="EMBL" id="GGN88765.1"/>
    </source>
</evidence>
<comment type="caution">
    <text evidence="1">The sequence shown here is derived from an EMBL/GenBank/DDBJ whole genome shotgun (WGS) entry which is preliminary data.</text>
</comment>
<evidence type="ECO:0000313" key="2">
    <source>
        <dbReference type="Proteomes" id="UP000658127"/>
    </source>
</evidence>
<organism evidence="1 2">
    <name type="scientific">Nocardia rhizosphaerihabitans</name>
    <dbReference type="NCBI Taxonomy" id="1691570"/>
    <lineage>
        <taxon>Bacteria</taxon>
        <taxon>Bacillati</taxon>
        <taxon>Actinomycetota</taxon>
        <taxon>Actinomycetes</taxon>
        <taxon>Mycobacteriales</taxon>
        <taxon>Nocardiaceae</taxon>
        <taxon>Nocardia</taxon>
    </lineage>
</organism>
<reference evidence="2" key="1">
    <citation type="journal article" date="2019" name="Int. J. Syst. Evol. Microbiol.">
        <title>The Global Catalogue of Microorganisms (GCM) 10K type strain sequencing project: providing services to taxonomists for standard genome sequencing and annotation.</title>
        <authorList>
            <consortium name="The Broad Institute Genomics Platform"/>
            <consortium name="The Broad Institute Genome Sequencing Center for Infectious Disease"/>
            <person name="Wu L."/>
            <person name="Ma J."/>
        </authorList>
    </citation>
    <scope>NUCLEOTIDE SEQUENCE [LARGE SCALE GENOMIC DNA]</scope>
    <source>
        <strain evidence="2">CGMCC 4.7329</strain>
    </source>
</reference>
<keyword evidence="2" id="KW-1185">Reference proteome</keyword>
<dbReference type="EMBL" id="BMNE01000005">
    <property type="protein sequence ID" value="GGN88765.1"/>
    <property type="molecule type" value="Genomic_DNA"/>
</dbReference>
<gene>
    <name evidence="1" type="ORF">GCM10011610_46550</name>
</gene>
<protein>
    <recommendedName>
        <fullName evidence="3">Abi-like protein</fullName>
    </recommendedName>
</protein>
<dbReference type="RefSeq" id="WP_189031998.1">
    <property type="nucleotide sequence ID" value="NZ_BMNE01000005.1"/>
</dbReference>
<proteinExistence type="predicted"/>